<dbReference type="PANTHER" id="PTHR43677">
    <property type="entry name" value="SHORT-CHAIN DEHYDROGENASE/REDUCTASE"/>
    <property type="match status" value="1"/>
</dbReference>
<dbReference type="Gene3D" id="3.40.50.720">
    <property type="entry name" value="NAD(P)-binding Rossmann-like Domain"/>
    <property type="match status" value="1"/>
</dbReference>
<keyword evidence="3" id="KW-1185">Reference proteome</keyword>
<proteinExistence type="predicted"/>
<evidence type="ECO:0000313" key="2">
    <source>
        <dbReference type="EMBL" id="MFD2830274.1"/>
    </source>
</evidence>
<dbReference type="InterPro" id="IPR013149">
    <property type="entry name" value="ADH-like_C"/>
</dbReference>
<dbReference type="SUPFAM" id="SSF51735">
    <property type="entry name" value="NAD(P)-binding Rossmann-fold domains"/>
    <property type="match status" value="1"/>
</dbReference>
<organism evidence="2 3">
    <name type="scientific">Corticicoccus populi</name>
    <dbReference type="NCBI Taxonomy" id="1812821"/>
    <lineage>
        <taxon>Bacteria</taxon>
        <taxon>Bacillati</taxon>
        <taxon>Bacillota</taxon>
        <taxon>Bacilli</taxon>
        <taxon>Bacillales</taxon>
        <taxon>Staphylococcaceae</taxon>
        <taxon>Corticicoccus</taxon>
    </lineage>
</organism>
<evidence type="ECO:0000259" key="1">
    <source>
        <dbReference type="SMART" id="SM00829"/>
    </source>
</evidence>
<dbReference type="SUPFAM" id="SSF50129">
    <property type="entry name" value="GroES-like"/>
    <property type="match status" value="1"/>
</dbReference>
<dbReference type="InterPro" id="IPR051397">
    <property type="entry name" value="Zn-ADH-like_protein"/>
</dbReference>
<dbReference type="Gene3D" id="3.90.180.10">
    <property type="entry name" value="Medium-chain alcohol dehydrogenases, catalytic domain"/>
    <property type="match status" value="1"/>
</dbReference>
<dbReference type="Pfam" id="PF08240">
    <property type="entry name" value="ADH_N"/>
    <property type="match status" value="1"/>
</dbReference>
<dbReference type="SMART" id="SM00829">
    <property type="entry name" value="PKS_ER"/>
    <property type="match status" value="1"/>
</dbReference>
<dbReference type="GO" id="GO:0043958">
    <property type="term" value="F:acryloyl-CoA reductase (NADH) activity"/>
    <property type="evidence" value="ECO:0007669"/>
    <property type="project" value="UniProtKB-EC"/>
</dbReference>
<dbReference type="InterPro" id="IPR020843">
    <property type="entry name" value="ER"/>
</dbReference>
<dbReference type="InterPro" id="IPR014188">
    <property type="entry name" value="Acrylyl-CoA_reductase_AcuI"/>
</dbReference>
<accession>A0ABW5WY27</accession>
<dbReference type="EMBL" id="JBHUOQ010000001">
    <property type="protein sequence ID" value="MFD2830274.1"/>
    <property type="molecule type" value="Genomic_DNA"/>
</dbReference>
<feature type="domain" description="Enoyl reductase (ER)" evidence="1">
    <location>
        <begin position="14"/>
        <end position="327"/>
    </location>
</feature>
<dbReference type="Pfam" id="PF00107">
    <property type="entry name" value="ADH_zinc_N"/>
    <property type="match status" value="1"/>
</dbReference>
<reference evidence="3" key="1">
    <citation type="journal article" date="2019" name="Int. J. Syst. Evol. Microbiol.">
        <title>The Global Catalogue of Microorganisms (GCM) 10K type strain sequencing project: providing services to taxonomists for standard genome sequencing and annotation.</title>
        <authorList>
            <consortium name="The Broad Institute Genomics Platform"/>
            <consortium name="The Broad Institute Genome Sequencing Center for Infectious Disease"/>
            <person name="Wu L."/>
            <person name="Ma J."/>
        </authorList>
    </citation>
    <scope>NUCLEOTIDE SEQUENCE [LARGE SCALE GENOMIC DNA]</scope>
    <source>
        <strain evidence="3">KCTC 33575</strain>
    </source>
</reference>
<dbReference type="PANTHER" id="PTHR43677:SF1">
    <property type="entry name" value="ACRYLYL-COA REDUCTASE ACUI-RELATED"/>
    <property type="match status" value="1"/>
</dbReference>
<evidence type="ECO:0000313" key="3">
    <source>
        <dbReference type="Proteomes" id="UP001597519"/>
    </source>
</evidence>
<dbReference type="Proteomes" id="UP001597519">
    <property type="component" value="Unassembled WGS sequence"/>
</dbReference>
<dbReference type="InterPro" id="IPR011032">
    <property type="entry name" value="GroES-like_sf"/>
</dbReference>
<dbReference type="NCBIfam" id="TIGR02823">
    <property type="entry name" value="oxido_YhdH"/>
    <property type="match status" value="1"/>
</dbReference>
<comment type="caution">
    <text evidence="2">The sequence shown here is derived from an EMBL/GenBank/DDBJ whole genome shotgun (WGS) entry which is preliminary data.</text>
</comment>
<dbReference type="InterPro" id="IPR013154">
    <property type="entry name" value="ADH-like_N"/>
</dbReference>
<gene>
    <name evidence="2" type="ORF">ACFSX4_07295</name>
</gene>
<dbReference type="EC" id="1.3.1.95" evidence="2"/>
<protein>
    <submittedName>
        <fullName evidence="2">Acryloyl-CoA reductase</fullName>
        <ecNumber evidence="2">1.3.1.95</ecNumber>
    </submittedName>
</protein>
<dbReference type="InterPro" id="IPR036291">
    <property type="entry name" value="NAD(P)-bd_dom_sf"/>
</dbReference>
<name>A0ABW5WY27_9STAP</name>
<dbReference type="RefSeq" id="WP_377773047.1">
    <property type="nucleotide sequence ID" value="NZ_JBHUOQ010000001.1"/>
</dbReference>
<sequence length="329" mass="35120">MNKRFKAVIVEQTGDSVQSSVKEIDRETLPKSDVLIKVEYTGVNYKDGLAASADGKIVNQYPFIPGIDLAGTVVESGDERFKAGDAVIATSYEIGVSHFGGFSEYASIPADWIVPLPEGLTLKESMIIGTAGFTAALSISRLEKNGLRKEDGEVLVTGATGGVGSLAVTMLSGLGYKVAASTGKQSEHDYLKMLGAERIISREAVYNGKVKALDKEKWAAAVDPVGGEPLAALLGQIKYMGSVAVSGLTAGGSVPTTVFPFILRSVNLLGIDSVYCPMEERKMVWERLASDLKPEKFAEITEEIVMDDVPDALKKILTGTVRGRIIVKI</sequence>
<keyword evidence="2" id="KW-0560">Oxidoreductase</keyword>